<comment type="caution">
    <text evidence="2">The sequence shown here is derived from an EMBL/GenBank/DDBJ whole genome shotgun (WGS) entry which is preliminary data.</text>
</comment>
<feature type="region of interest" description="Disordered" evidence="1">
    <location>
        <begin position="92"/>
        <end position="120"/>
    </location>
</feature>
<sequence>MAALNQTDAGPATGGNATAPASNGKEAKHPAVGLKHPLPFVCKLCNMAMNCETALIAHNKLGVDCSADSFVTADDDLVTCGLRTVEDIVEEVSSQPRISTSDEEDDECQNGDDQPPSGAETMHALDILRHVVTSETVRENTTAQFFSFENSLLADLTEKKTQKDIRDFFPRK</sequence>
<organism evidence="2 3">
    <name type="scientific">Amblyomma americanum</name>
    <name type="common">Lone star tick</name>
    <dbReference type="NCBI Taxonomy" id="6943"/>
    <lineage>
        <taxon>Eukaryota</taxon>
        <taxon>Metazoa</taxon>
        <taxon>Ecdysozoa</taxon>
        <taxon>Arthropoda</taxon>
        <taxon>Chelicerata</taxon>
        <taxon>Arachnida</taxon>
        <taxon>Acari</taxon>
        <taxon>Parasitiformes</taxon>
        <taxon>Ixodida</taxon>
        <taxon>Ixodoidea</taxon>
        <taxon>Ixodidae</taxon>
        <taxon>Amblyomminae</taxon>
        <taxon>Amblyomma</taxon>
    </lineage>
</organism>
<proteinExistence type="predicted"/>
<dbReference type="Proteomes" id="UP001321473">
    <property type="component" value="Unassembled WGS sequence"/>
</dbReference>
<keyword evidence="3" id="KW-1185">Reference proteome</keyword>
<reference evidence="2 3" key="1">
    <citation type="journal article" date="2023" name="Arcadia Sci">
        <title>De novo assembly of a long-read Amblyomma americanum tick genome.</title>
        <authorList>
            <person name="Chou S."/>
            <person name="Poskanzer K.E."/>
            <person name="Rollins M."/>
            <person name="Thuy-Boun P.S."/>
        </authorList>
    </citation>
    <scope>NUCLEOTIDE SEQUENCE [LARGE SCALE GENOMIC DNA]</scope>
    <source>
        <strain evidence="2">F_SG_1</strain>
        <tissue evidence="2">Salivary glands</tissue>
    </source>
</reference>
<feature type="compositionally biased region" description="Acidic residues" evidence="1">
    <location>
        <begin position="101"/>
        <end position="110"/>
    </location>
</feature>
<protein>
    <submittedName>
        <fullName evidence="2">Uncharacterized protein</fullName>
    </submittedName>
</protein>
<feature type="compositionally biased region" description="Low complexity" evidence="1">
    <location>
        <begin position="9"/>
        <end position="24"/>
    </location>
</feature>
<evidence type="ECO:0000313" key="2">
    <source>
        <dbReference type="EMBL" id="KAK8774436.1"/>
    </source>
</evidence>
<accession>A0AAQ4EI33</accession>
<gene>
    <name evidence="2" type="ORF">V5799_011030</name>
</gene>
<dbReference type="AlphaFoldDB" id="A0AAQ4EI33"/>
<name>A0AAQ4EI33_AMBAM</name>
<evidence type="ECO:0000256" key="1">
    <source>
        <dbReference type="SAM" id="MobiDB-lite"/>
    </source>
</evidence>
<dbReference type="EMBL" id="JARKHS020015402">
    <property type="protein sequence ID" value="KAK8774436.1"/>
    <property type="molecule type" value="Genomic_DNA"/>
</dbReference>
<feature type="region of interest" description="Disordered" evidence="1">
    <location>
        <begin position="1"/>
        <end position="30"/>
    </location>
</feature>
<evidence type="ECO:0000313" key="3">
    <source>
        <dbReference type="Proteomes" id="UP001321473"/>
    </source>
</evidence>